<dbReference type="AlphaFoldDB" id="A0AAD1WND3"/>
<dbReference type="Gene3D" id="3.60.10.10">
    <property type="entry name" value="Endonuclease/exonuclease/phosphatase"/>
    <property type="match status" value="1"/>
</dbReference>
<proteinExistence type="predicted"/>
<reference evidence="1" key="1">
    <citation type="submission" date="2022-03" db="EMBL/GenBank/DDBJ databases">
        <authorList>
            <person name="Alioto T."/>
            <person name="Alioto T."/>
            <person name="Gomez Garrido J."/>
        </authorList>
    </citation>
    <scope>NUCLEOTIDE SEQUENCE</scope>
</reference>
<name>A0AAD1WND3_PELCU</name>
<evidence type="ECO:0000313" key="2">
    <source>
        <dbReference type="Proteomes" id="UP001295444"/>
    </source>
</evidence>
<dbReference type="EMBL" id="OW240920">
    <property type="protein sequence ID" value="CAH2315621.1"/>
    <property type="molecule type" value="Genomic_DNA"/>
</dbReference>
<sequence>MPLRTGCPPLPEMVARQGFSPAQLTYWSNNVQGLNTPEKRSHLHRQLWTAKASVAFLQEMHLRGEDAPRLENQRFPLGFYANHTDTKKAWVAILFAHTTPFQCKKTLADPNRRYLFLKGTIADRVYTFTCLYGPNKQ</sequence>
<protein>
    <submittedName>
        <fullName evidence="1">Uncharacterized protein</fullName>
    </submittedName>
</protein>
<accession>A0AAD1WND3</accession>
<evidence type="ECO:0000313" key="1">
    <source>
        <dbReference type="EMBL" id="CAH2315621.1"/>
    </source>
</evidence>
<dbReference type="Proteomes" id="UP001295444">
    <property type="component" value="Chromosome 09"/>
</dbReference>
<organism evidence="1 2">
    <name type="scientific">Pelobates cultripes</name>
    <name type="common">Western spadefoot toad</name>
    <dbReference type="NCBI Taxonomy" id="61616"/>
    <lineage>
        <taxon>Eukaryota</taxon>
        <taxon>Metazoa</taxon>
        <taxon>Chordata</taxon>
        <taxon>Craniata</taxon>
        <taxon>Vertebrata</taxon>
        <taxon>Euteleostomi</taxon>
        <taxon>Amphibia</taxon>
        <taxon>Batrachia</taxon>
        <taxon>Anura</taxon>
        <taxon>Pelobatoidea</taxon>
        <taxon>Pelobatidae</taxon>
        <taxon>Pelobates</taxon>
    </lineage>
</organism>
<keyword evidence="2" id="KW-1185">Reference proteome</keyword>
<dbReference type="InterPro" id="IPR036691">
    <property type="entry name" value="Endo/exonu/phosph_ase_sf"/>
</dbReference>
<dbReference type="SUPFAM" id="SSF56219">
    <property type="entry name" value="DNase I-like"/>
    <property type="match status" value="1"/>
</dbReference>
<gene>
    <name evidence="1" type="ORF">PECUL_23A056118</name>
</gene>